<organism evidence="1 2">
    <name type="scientific">Gossypium tomentosum</name>
    <name type="common">Hawaiian cotton</name>
    <name type="synonym">Gossypium sandvicense</name>
    <dbReference type="NCBI Taxonomy" id="34277"/>
    <lineage>
        <taxon>Eukaryota</taxon>
        <taxon>Viridiplantae</taxon>
        <taxon>Streptophyta</taxon>
        <taxon>Embryophyta</taxon>
        <taxon>Tracheophyta</taxon>
        <taxon>Spermatophyta</taxon>
        <taxon>Magnoliopsida</taxon>
        <taxon>eudicotyledons</taxon>
        <taxon>Gunneridae</taxon>
        <taxon>Pentapetalae</taxon>
        <taxon>rosids</taxon>
        <taxon>malvids</taxon>
        <taxon>Malvales</taxon>
        <taxon>Malvaceae</taxon>
        <taxon>Malvoideae</taxon>
        <taxon>Gossypium</taxon>
    </lineage>
</organism>
<reference evidence="1 2" key="1">
    <citation type="submission" date="2019-07" db="EMBL/GenBank/DDBJ databases">
        <title>WGS assembly of Gossypium tomentosum.</title>
        <authorList>
            <person name="Chen Z.J."/>
            <person name="Sreedasyam A."/>
            <person name="Ando A."/>
            <person name="Song Q."/>
            <person name="De L."/>
            <person name="Hulse-Kemp A."/>
            <person name="Ding M."/>
            <person name="Ye W."/>
            <person name="Kirkbride R."/>
            <person name="Jenkins J."/>
            <person name="Plott C."/>
            <person name="Lovell J."/>
            <person name="Lin Y.-M."/>
            <person name="Vaughn R."/>
            <person name="Liu B."/>
            <person name="Li W."/>
            <person name="Simpson S."/>
            <person name="Scheffler B."/>
            <person name="Saski C."/>
            <person name="Grover C."/>
            <person name="Hu G."/>
            <person name="Conover J."/>
            <person name="Carlson J."/>
            <person name="Shu S."/>
            <person name="Boston L."/>
            <person name="Williams M."/>
            <person name="Peterson D."/>
            <person name="Mcgee K."/>
            <person name="Jones D."/>
            <person name="Wendel J."/>
            <person name="Stelly D."/>
            <person name="Grimwood J."/>
            <person name="Schmutz J."/>
        </authorList>
    </citation>
    <scope>NUCLEOTIDE SEQUENCE [LARGE SCALE GENOMIC DNA]</scope>
    <source>
        <strain evidence="1">7179.01</strain>
    </source>
</reference>
<name>A0A5D2JYF1_GOSTO</name>
<proteinExistence type="predicted"/>
<dbReference type="EMBL" id="CM017630">
    <property type="protein sequence ID" value="TYH59881.1"/>
    <property type="molecule type" value="Genomic_DNA"/>
</dbReference>
<dbReference type="AlphaFoldDB" id="A0A5D2JYF1"/>
<evidence type="ECO:0000313" key="1">
    <source>
        <dbReference type="EMBL" id="TYH59881.1"/>
    </source>
</evidence>
<accession>A0A5D2JYF1</accession>
<protein>
    <submittedName>
        <fullName evidence="1">Uncharacterized protein</fullName>
    </submittedName>
</protein>
<keyword evidence="2" id="KW-1185">Reference proteome</keyword>
<dbReference type="Proteomes" id="UP000322667">
    <property type="component" value="Chromosome D08"/>
</dbReference>
<evidence type="ECO:0000313" key="2">
    <source>
        <dbReference type="Proteomes" id="UP000322667"/>
    </source>
</evidence>
<gene>
    <name evidence="1" type="ORF">ES332_D08G252800v1</name>
</gene>
<sequence length="40" mass="4604">MVMICADGCSMIDRRMANLLLVLYHYHIDICDGENVIAYQ</sequence>